<dbReference type="GeneID" id="54404418"/>
<dbReference type="EMBL" id="ML977510">
    <property type="protein sequence ID" value="KAF2127812.1"/>
    <property type="molecule type" value="Genomic_DNA"/>
</dbReference>
<reference evidence="1" key="1">
    <citation type="journal article" date="2020" name="Stud. Mycol.">
        <title>101 Dothideomycetes genomes: a test case for predicting lifestyles and emergence of pathogens.</title>
        <authorList>
            <person name="Haridas S."/>
            <person name="Albert R."/>
            <person name="Binder M."/>
            <person name="Bloem J."/>
            <person name="Labutti K."/>
            <person name="Salamov A."/>
            <person name="Andreopoulos B."/>
            <person name="Baker S."/>
            <person name="Barry K."/>
            <person name="Bills G."/>
            <person name="Bluhm B."/>
            <person name="Cannon C."/>
            <person name="Castanera R."/>
            <person name="Culley D."/>
            <person name="Daum C."/>
            <person name="Ezra D."/>
            <person name="Gonzalez J."/>
            <person name="Henrissat B."/>
            <person name="Kuo A."/>
            <person name="Liang C."/>
            <person name="Lipzen A."/>
            <person name="Lutzoni F."/>
            <person name="Magnuson J."/>
            <person name="Mondo S."/>
            <person name="Nolan M."/>
            <person name="Ohm R."/>
            <person name="Pangilinan J."/>
            <person name="Park H.-J."/>
            <person name="Ramirez L."/>
            <person name="Alfaro M."/>
            <person name="Sun H."/>
            <person name="Tritt A."/>
            <person name="Yoshinaga Y."/>
            <person name="Zwiers L.-H."/>
            <person name="Turgeon B."/>
            <person name="Goodwin S."/>
            <person name="Spatafora J."/>
            <person name="Crous P."/>
            <person name="Grigoriev I."/>
        </authorList>
    </citation>
    <scope>NUCLEOTIDE SEQUENCE</scope>
    <source>
        <strain evidence="1">CBS 119687</strain>
    </source>
</reference>
<evidence type="ECO:0000313" key="1">
    <source>
        <dbReference type="EMBL" id="KAF2127812.1"/>
    </source>
</evidence>
<evidence type="ECO:0000313" key="2">
    <source>
        <dbReference type="Proteomes" id="UP000799771"/>
    </source>
</evidence>
<dbReference type="Proteomes" id="UP000799771">
    <property type="component" value="Unassembled WGS sequence"/>
</dbReference>
<keyword evidence="2" id="KW-1185">Reference proteome</keyword>
<name>A0A6A6A722_9PLEO</name>
<protein>
    <submittedName>
        <fullName evidence="1">Uncharacterized protein</fullName>
    </submittedName>
</protein>
<gene>
    <name evidence="1" type="ORF">P153DRAFT_294890</name>
</gene>
<organism evidence="1 2">
    <name type="scientific">Dothidotthia symphoricarpi CBS 119687</name>
    <dbReference type="NCBI Taxonomy" id="1392245"/>
    <lineage>
        <taxon>Eukaryota</taxon>
        <taxon>Fungi</taxon>
        <taxon>Dikarya</taxon>
        <taxon>Ascomycota</taxon>
        <taxon>Pezizomycotina</taxon>
        <taxon>Dothideomycetes</taxon>
        <taxon>Pleosporomycetidae</taxon>
        <taxon>Pleosporales</taxon>
        <taxon>Dothidotthiaceae</taxon>
        <taxon>Dothidotthia</taxon>
    </lineage>
</organism>
<dbReference type="RefSeq" id="XP_033522201.1">
    <property type="nucleotide sequence ID" value="XM_033663986.1"/>
</dbReference>
<accession>A0A6A6A722</accession>
<dbReference type="AlphaFoldDB" id="A0A6A6A722"/>
<sequence length="54" mass="6040">MAKPASCQHTFEVIKSDTTLISWNCNLCHLGPFPFIYECKTCKLKTCRGCTAKA</sequence>
<dbReference type="OrthoDB" id="4596934at2759"/>
<proteinExistence type="predicted"/>